<dbReference type="Proteomes" id="UP000736335">
    <property type="component" value="Unassembled WGS sequence"/>
</dbReference>
<evidence type="ECO:0000313" key="1">
    <source>
        <dbReference type="EMBL" id="KAF9777824.1"/>
    </source>
</evidence>
<reference evidence="1" key="2">
    <citation type="submission" date="2020-11" db="EMBL/GenBank/DDBJ databases">
        <authorList>
            <consortium name="DOE Joint Genome Institute"/>
            <person name="Kuo A."/>
            <person name="Miyauchi S."/>
            <person name="Kiss E."/>
            <person name="Drula E."/>
            <person name="Kohler A."/>
            <person name="Sanchez-Garcia M."/>
            <person name="Andreopoulos B."/>
            <person name="Barry K.W."/>
            <person name="Bonito G."/>
            <person name="Buee M."/>
            <person name="Carver A."/>
            <person name="Chen C."/>
            <person name="Cichocki N."/>
            <person name="Clum A."/>
            <person name="Culley D."/>
            <person name="Crous P.W."/>
            <person name="Fauchery L."/>
            <person name="Girlanda M."/>
            <person name="Hayes R."/>
            <person name="Keri Z."/>
            <person name="Labutti K."/>
            <person name="Lipzen A."/>
            <person name="Lombard V."/>
            <person name="Magnuson J."/>
            <person name="Maillard F."/>
            <person name="Morin E."/>
            <person name="Murat C."/>
            <person name="Nolan M."/>
            <person name="Ohm R."/>
            <person name="Pangilinan J."/>
            <person name="Pereira M."/>
            <person name="Perotto S."/>
            <person name="Peter M."/>
            <person name="Riley R."/>
            <person name="Sitrit Y."/>
            <person name="Stielow B."/>
            <person name="Szollosi G."/>
            <person name="Zifcakova L."/>
            <person name="Stursova M."/>
            <person name="Spatafora J.W."/>
            <person name="Tedersoo L."/>
            <person name="Vaario L.-M."/>
            <person name="Yamada A."/>
            <person name="Yan M."/>
            <person name="Wang P."/>
            <person name="Xu J."/>
            <person name="Bruns T."/>
            <person name="Baldrian P."/>
            <person name="Vilgalys R."/>
            <person name="Henrissat B."/>
            <person name="Grigoriev I.V."/>
            <person name="Hibbett D."/>
            <person name="Nagy L.G."/>
            <person name="Martin F.M."/>
        </authorList>
    </citation>
    <scope>NUCLEOTIDE SEQUENCE</scope>
    <source>
        <strain evidence="1">UH-Tt-Lm1</strain>
    </source>
</reference>
<reference evidence="1" key="1">
    <citation type="journal article" date="2020" name="Nat. Commun.">
        <title>Large-scale genome sequencing of mycorrhizal fungi provides insights into the early evolution of symbiotic traits.</title>
        <authorList>
            <person name="Miyauchi S."/>
            <person name="Kiss E."/>
            <person name="Kuo A."/>
            <person name="Drula E."/>
            <person name="Kohler A."/>
            <person name="Sanchez-Garcia M."/>
            <person name="Morin E."/>
            <person name="Andreopoulos B."/>
            <person name="Barry K.W."/>
            <person name="Bonito G."/>
            <person name="Buee M."/>
            <person name="Carver A."/>
            <person name="Chen C."/>
            <person name="Cichocki N."/>
            <person name="Clum A."/>
            <person name="Culley D."/>
            <person name="Crous P.W."/>
            <person name="Fauchery L."/>
            <person name="Girlanda M."/>
            <person name="Hayes R.D."/>
            <person name="Keri Z."/>
            <person name="LaButti K."/>
            <person name="Lipzen A."/>
            <person name="Lombard V."/>
            <person name="Magnuson J."/>
            <person name="Maillard F."/>
            <person name="Murat C."/>
            <person name="Nolan M."/>
            <person name="Ohm R.A."/>
            <person name="Pangilinan J."/>
            <person name="Pereira M.F."/>
            <person name="Perotto S."/>
            <person name="Peter M."/>
            <person name="Pfister S."/>
            <person name="Riley R."/>
            <person name="Sitrit Y."/>
            <person name="Stielow J.B."/>
            <person name="Szollosi G."/>
            <person name="Zifcakova L."/>
            <person name="Stursova M."/>
            <person name="Spatafora J.W."/>
            <person name="Tedersoo L."/>
            <person name="Vaario L.M."/>
            <person name="Yamada A."/>
            <person name="Yan M."/>
            <person name="Wang P."/>
            <person name="Xu J."/>
            <person name="Bruns T."/>
            <person name="Baldrian P."/>
            <person name="Vilgalys R."/>
            <person name="Dunand C."/>
            <person name="Henrissat B."/>
            <person name="Grigoriev I.V."/>
            <person name="Hibbett D."/>
            <person name="Nagy L.G."/>
            <person name="Martin F.M."/>
        </authorList>
    </citation>
    <scope>NUCLEOTIDE SEQUENCE</scope>
    <source>
        <strain evidence="1">UH-Tt-Lm1</strain>
    </source>
</reference>
<name>A0A9P6H2J2_9AGAM</name>
<accession>A0A9P6H2J2</accession>
<sequence>MPRLQRKPKGPATPGVVGGFVFGSVYARPRRVSFTSVVPQGEGFDNPQYIKVEEKFSKKVRQSRIHDCIVFAGRDVFLVSAYWEGEGALNRAVEAACPGLEWRGEIAVVQAGRFVTFYKRFQNSSAVSKVVSKFISEYKYCVAVGDPLPTNIVASV</sequence>
<dbReference type="OrthoDB" id="3038836at2759"/>
<protein>
    <submittedName>
        <fullName evidence="1">Uncharacterized protein</fullName>
    </submittedName>
</protein>
<proteinExistence type="predicted"/>
<keyword evidence="2" id="KW-1185">Reference proteome</keyword>
<comment type="caution">
    <text evidence="1">The sequence shown here is derived from an EMBL/GenBank/DDBJ whole genome shotgun (WGS) entry which is preliminary data.</text>
</comment>
<dbReference type="EMBL" id="WIUZ02000027">
    <property type="protein sequence ID" value="KAF9777824.1"/>
    <property type="molecule type" value="Genomic_DNA"/>
</dbReference>
<organism evidence="1 2">
    <name type="scientific">Thelephora terrestris</name>
    <dbReference type="NCBI Taxonomy" id="56493"/>
    <lineage>
        <taxon>Eukaryota</taxon>
        <taxon>Fungi</taxon>
        <taxon>Dikarya</taxon>
        <taxon>Basidiomycota</taxon>
        <taxon>Agaricomycotina</taxon>
        <taxon>Agaricomycetes</taxon>
        <taxon>Thelephorales</taxon>
        <taxon>Thelephoraceae</taxon>
        <taxon>Thelephora</taxon>
    </lineage>
</organism>
<gene>
    <name evidence="1" type="ORF">BJ322DRAFT_1114753</name>
</gene>
<dbReference type="AlphaFoldDB" id="A0A9P6H2J2"/>
<evidence type="ECO:0000313" key="2">
    <source>
        <dbReference type="Proteomes" id="UP000736335"/>
    </source>
</evidence>